<dbReference type="PROSITE" id="PS50103">
    <property type="entry name" value="ZF_C3H1"/>
    <property type="match status" value="1"/>
</dbReference>
<reference evidence="5" key="2">
    <citation type="submission" date="2015-01" db="EMBL/GenBank/DDBJ databases">
        <title>Evolutionary Origins and Diversification of the Mycorrhizal Mutualists.</title>
        <authorList>
            <consortium name="DOE Joint Genome Institute"/>
            <consortium name="Mycorrhizal Genomics Consortium"/>
            <person name="Kohler A."/>
            <person name="Kuo A."/>
            <person name="Nagy L.G."/>
            <person name="Floudas D."/>
            <person name="Copeland A."/>
            <person name="Barry K.W."/>
            <person name="Cichocki N."/>
            <person name="Veneault-Fourrey C."/>
            <person name="LaButti K."/>
            <person name="Lindquist E.A."/>
            <person name="Lipzen A."/>
            <person name="Lundell T."/>
            <person name="Morin E."/>
            <person name="Murat C."/>
            <person name="Riley R."/>
            <person name="Ohm R."/>
            <person name="Sun H."/>
            <person name="Tunlid A."/>
            <person name="Henrissat B."/>
            <person name="Grigoriev I.V."/>
            <person name="Hibbett D.S."/>
            <person name="Martin F."/>
        </authorList>
    </citation>
    <scope>NUCLEOTIDE SEQUENCE [LARGE SCALE GENOMIC DNA]</scope>
    <source>
        <strain evidence="5">MUT 4182</strain>
    </source>
</reference>
<dbReference type="Proteomes" id="UP000054248">
    <property type="component" value="Unassembled WGS sequence"/>
</dbReference>
<accession>A0A0C3Q7X5</accession>
<evidence type="ECO:0000256" key="1">
    <source>
        <dbReference type="PROSITE-ProRule" id="PRU00723"/>
    </source>
</evidence>
<dbReference type="HOGENOM" id="CLU_058679_0_0_1"/>
<evidence type="ECO:0000259" key="3">
    <source>
        <dbReference type="PROSITE" id="PS50103"/>
    </source>
</evidence>
<keyword evidence="1" id="KW-0479">Metal-binding</keyword>
<name>A0A0C3Q7X5_9AGAM</name>
<dbReference type="EMBL" id="KN823205">
    <property type="protein sequence ID" value="KIO19744.1"/>
    <property type="molecule type" value="Genomic_DNA"/>
</dbReference>
<evidence type="ECO:0000313" key="4">
    <source>
        <dbReference type="EMBL" id="KIO19744.1"/>
    </source>
</evidence>
<feature type="compositionally biased region" description="Low complexity" evidence="2">
    <location>
        <begin position="82"/>
        <end position="98"/>
    </location>
</feature>
<keyword evidence="1" id="KW-0862">Zinc</keyword>
<evidence type="ECO:0000256" key="2">
    <source>
        <dbReference type="SAM" id="MobiDB-lite"/>
    </source>
</evidence>
<sequence>MATSNPPEPAAVKPSATVVLQDGKPKVVPRHHPRRSCPFYRSAQGCYKGAACNLSHSEPQTRSGPPNGNASAPRSPIAGSTGAAASPPMTGSSSSTPAEAPNDRPRRQWNHPRPNQYRRGRPQLSPEQIKEHAIAQSEAAKAQNAKKVTIVSEDDEQTWSLEREFLSTHSKTLGLVLSYSPKKAAPGVKDPIKNMRGFLRFGDNLDNLQLDDVKADDFDVFLSGLRASNNTEFTLEERQIILTLASDWGFEDLRNRTIREIEKLHPSVIDRVVLARRCKIAKWIRGALLSLTILPDPLTATEIQIIGTTTAALIWKAREEIFLHRLQVLTTKGRPASQIKCAGASCKQAVREAMLRVLEKPGAAGKAESDLVGLVESELKAPQGGQEALPCDACKAGTGLKDGVVELVEEFKLARIIMEVQLGKEGGKWLEPV</sequence>
<organism evidence="4 5">
    <name type="scientific">Tulasnella calospora MUT 4182</name>
    <dbReference type="NCBI Taxonomy" id="1051891"/>
    <lineage>
        <taxon>Eukaryota</taxon>
        <taxon>Fungi</taxon>
        <taxon>Dikarya</taxon>
        <taxon>Basidiomycota</taxon>
        <taxon>Agaricomycotina</taxon>
        <taxon>Agaricomycetes</taxon>
        <taxon>Cantharellales</taxon>
        <taxon>Tulasnellaceae</taxon>
        <taxon>Tulasnella</taxon>
    </lineage>
</organism>
<feature type="region of interest" description="Disordered" evidence="2">
    <location>
        <begin position="53"/>
        <end position="126"/>
    </location>
</feature>
<feature type="zinc finger region" description="C3H1-type" evidence="1">
    <location>
        <begin position="36"/>
        <end position="59"/>
    </location>
</feature>
<protein>
    <recommendedName>
        <fullName evidence="3">C3H1-type domain-containing protein</fullName>
    </recommendedName>
</protein>
<keyword evidence="1" id="KW-0863">Zinc-finger</keyword>
<feature type="domain" description="C3H1-type" evidence="3">
    <location>
        <begin position="36"/>
        <end position="59"/>
    </location>
</feature>
<feature type="region of interest" description="Disordered" evidence="2">
    <location>
        <begin position="1"/>
        <end position="40"/>
    </location>
</feature>
<dbReference type="InterPro" id="IPR000571">
    <property type="entry name" value="Znf_CCCH"/>
</dbReference>
<gene>
    <name evidence="4" type="ORF">M407DRAFT_222247</name>
</gene>
<evidence type="ECO:0000313" key="5">
    <source>
        <dbReference type="Proteomes" id="UP000054248"/>
    </source>
</evidence>
<reference evidence="4 5" key="1">
    <citation type="submission" date="2014-04" db="EMBL/GenBank/DDBJ databases">
        <authorList>
            <consortium name="DOE Joint Genome Institute"/>
            <person name="Kuo A."/>
            <person name="Girlanda M."/>
            <person name="Perotto S."/>
            <person name="Kohler A."/>
            <person name="Nagy L.G."/>
            <person name="Floudas D."/>
            <person name="Copeland A."/>
            <person name="Barry K.W."/>
            <person name="Cichocki N."/>
            <person name="Veneault-Fourrey C."/>
            <person name="LaButti K."/>
            <person name="Lindquist E.A."/>
            <person name="Lipzen A."/>
            <person name="Lundell T."/>
            <person name="Morin E."/>
            <person name="Murat C."/>
            <person name="Sun H."/>
            <person name="Tunlid A."/>
            <person name="Henrissat B."/>
            <person name="Grigoriev I.V."/>
            <person name="Hibbett D.S."/>
            <person name="Martin F."/>
            <person name="Nordberg H.P."/>
            <person name="Cantor M.N."/>
            <person name="Hua S.X."/>
        </authorList>
    </citation>
    <scope>NUCLEOTIDE SEQUENCE [LARGE SCALE GENOMIC DNA]</scope>
    <source>
        <strain evidence="4 5">MUT 4182</strain>
    </source>
</reference>
<feature type="compositionally biased region" description="Polar residues" evidence="2">
    <location>
        <begin position="54"/>
        <end position="72"/>
    </location>
</feature>
<keyword evidence="5" id="KW-1185">Reference proteome</keyword>
<dbReference type="OrthoDB" id="2367075at2759"/>
<dbReference type="STRING" id="1051891.A0A0C3Q7X5"/>
<dbReference type="GO" id="GO:0008270">
    <property type="term" value="F:zinc ion binding"/>
    <property type="evidence" value="ECO:0007669"/>
    <property type="project" value="UniProtKB-KW"/>
</dbReference>
<dbReference type="AlphaFoldDB" id="A0A0C3Q7X5"/>
<proteinExistence type="predicted"/>